<keyword evidence="6" id="KW-1185">Reference proteome</keyword>
<keyword evidence="3" id="KW-0862">Zinc</keyword>
<dbReference type="EMBL" id="OV170224">
    <property type="protein sequence ID" value="CAH0723932.1"/>
    <property type="molecule type" value="Genomic_DNA"/>
</dbReference>
<sequence>MLIPSGKVFLLPSSKGTNPLLMCNGYTYKKQRVCLSGKVAWYCSNRYAGCKAYVDSMGPVYTPGPGKHNHPKPNYYNGNSIKESGSPLYQTLDFQDRASPILFDSFNKDDKEQYNESSIHLGLLTGIDADAVPDKKNIENVSEQNRKRKRNENMWKKNVSKKLRNEGKSYMSATRKIVPERNIKNSCSEKCKLQCSTKFTETERKSIFKSYCSDLNDFEGRPSFVITRTSLPPRIWTSRKKLLEMHQEINVRLQKHWCRKKSRRKQTKDERLLKKRLAEQRRYSRIRNDPQKWAEHKIKRHRTYMKHRIQNTTNFLNDANNYGYNENIDSKKLMLGVYLAPNENFSDSEDPHYY</sequence>
<dbReference type="PANTHER" id="PTHR10773:SF19">
    <property type="match status" value="1"/>
</dbReference>
<feature type="non-terminal residue" evidence="5">
    <location>
        <position position="354"/>
    </location>
</feature>
<dbReference type="Pfam" id="PF04500">
    <property type="entry name" value="FLYWCH"/>
    <property type="match status" value="1"/>
</dbReference>
<organism evidence="5 6">
    <name type="scientific">Brenthis ino</name>
    <name type="common">lesser marbled fritillary</name>
    <dbReference type="NCBI Taxonomy" id="405034"/>
    <lineage>
        <taxon>Eukaryota</taxon>
        <taxon>Metazoa</taxon>
        <taxon>Ecdysozoa</taxon>
        <taxon>Arthropoda</taxon>
        <taxon>Hexapoda</taxon>
        <taxon>Insecta</taxon>
        <taxon>Pterygota</taxon>
        <taxon>Neoptera</taxon>
        <taxon>Endopterygota</taxon>
        <taxon>Lepidoptera</taxon>
        <taxon>Glossata</taxon>
        <taxon>Ditrysia</taxon>
        <taxon>Papilionoidea</taxon>
        <taxon>Nymphalidae</taxon>
        <taxon>Heliconiinae</taxon>
        <taxon>Argynnini</taxon>
        <taxon>Brenthis</taxon>
    </lineage>
</organism>
<gene>
    <name evidence="5" type="ORF">BINO364_LOCUS9700</name>
</gene>
<protein>
    <recommendedName>
        <fullName evidence="4">FLYWCH-type domain-containing protein</fullName>
    </recommendedName>
</protein>
<dbReference type="Gene3D" id="2.20.25.240">
    <property type="match status" value="1"/>
</dbReference>
<evidence type="ECO:0000313" key="5">
    <source>
        <dbReference type="EMBL" id="CAH0723932.1"/>
    </source>
</evidence>
<dbReference type="PANTHER" id="PTHR10773">
    <property type="entry name" value="DNA-DIRECTED RNA POLYMERASES I, II, AND III SUBUNIT RPABC2"/>
    <property type="match status" value="1"/>
</dbReference>
<feature type="domain" description="FLYWCH-type" evidence="4">
    <location>
        <begin position="14"/>
        <end position="70"/>
    </location>
</feature>
<evidence type="ECO:0000256" key="3">
    <source>
        <dbReference type="ARBA" id="ARBA00022833"/>
    </source>
</evidence>
<name>A0A8J9V2B7_9NEOP</name>
<proteinExistence type="predicted"/>
<dbReference type="InterPro" id="IPR007588">
    <property type="entry name" value="Znf_FLYWCH"/>
</dbReference>
<dbReference type="OrthoDB" id="7437230at2759"/>
<evidence type="ECO:0000256" key="2">
    <source>
        <dbReference type="ARBA" id="ARBA00022771"/>
    </source>
</evidence>
<keyword evidence="1" id="KW-0479">Metal-binding</keyword>
<dbReference type="Proteomes" id="UP000838878">
    <property type="component" value="Chromosome 4"/>
</dbReference>
<dbReference type="GO" id="GO:0008270">
    <property type="term" value="F:zinc ion binding"/>
    <property type="evidence" value="ECO:0007669"/>
    <property type="project" value="UniProtKB-KW"/>
</dbReference>
<evidence type="ECO:0000313" key="6">
    <source>
        <dbReference type="Proteomes" id="UP000838878"/>
    </source>
</evidence>
<keyword evidence="2" id="KW-0863">Zinc-finger</keyword>
<evidence type="ECO:0000256" key="1">
    <source>
        <dbReference type="ARBA" id="ARBA00022723"/>
    </source>
</evidence>
<dbReference type="AlphaFoldDB" id="A0A8J9V2B7"/>
<reference evidence="5" key="1">
    <citation type="submission" date="2021-12" db="EMBL/GenBank/DDBJ databases">
        <authorList>
            <person name="Martin H S."/>
        </authorList>
    </citation>
    <scope>NUCLEOTIDE SEQUENCE</scope>
</reference>
<evidence type="ECO:0000259" key="4">
    <source>
        <dbReference type="Pfam" id="PF04500"/>
    </source>
</evidence>
<accession>A0A8J9V2B7</accession>